<gene>
    <name evidence="2" type="ORF">GRF29_1g2200746</name>
</gene>
<name>A0AAN6M8N3_9PLEO</name>
<feature type="compositionally biased region" description="Acidic residues" evidence="1">
    <location>
        <begin position="461"/>
        <end position="471"/>
    </location>
</feature>
<feature type="region of interest" description="Disordered" evidence="1">
    <location>
        <begin position="402"/>
        <end position="422"/>
    </location>
</feature>
<evidence type="ECO:0000313" key="3">
    <source>
        <dbReference type="Proteomes" id="UP001280581"/>
    </source>
</evidence>
<reference evidence="2 3" key="1">
    <citation type="submission" date="2021-02" db="EMBL/GenBank/DDBJ databases">
        <title>Genome assembly of Pseudopithomyces chartarum.</title>
        <authorList>
            <person name="Jauregui R."/>
            <person name="Singh J."/>
            <person name="Voisey C."/>
        </authorList>
    </citation>
    <scope>NUCLEOTIDE SEQUENCE [LARGE SCALE GENOMIC DNA]</scope>
    <source>
        <strain evidence="2 3">AGR01</strain>
    </source>
</reference>
<dbReference type="AlphaFoldDB" id="A0AAN6M8N3"/>
<feature type="region of interest" description="Disordered" evidence="1">
    <location>
        <begin position="444"/>
        <end position="480"/>
    </location>
</feature>
<accession>A0AAN6M8N3</accession>
<dbReference type="Proteomes" id="UP001280581">
    <property type="component" value="Unassembled WGS sequence"/>
</dbReference>
<evidence type="ECO:0000256" key="1">
    <source>
        <dbReference type="SAM" id="MobiDB-lite"/>
    </source>
</evidence>
<comment type="caution">
    <text evidence="2">The sequence shown here is derived from an EMBL/GenBank/DDBJ whole genome shotgun (WGS) entry which is preliminary data.</text>
</comment>
<sequence>MITRHANPNPTQNTEVHPFDYLIKVHRKVLTARLRSKTLRLRLVCQAFNSALLRLRFGTSCLGAAICAHATHAQKAFNEILADDGKWKWSIARETQSLKVELTPGTFLQDNSLFFEDYQVYYKWPVDSPETELSIRQTRETAAMERTAEKMGAFLGAGTLARAVEKMPKLQALSVILPEDWANVVVRESSFDDPWGYSEHYKRKLNMRLELLERVRESVAGMFRCAPGGKSLTNLTYLKLTLPCAYDFVAVEENLPDEVAGQLRHVYLEYIDGTGEGGNAKDQHPSLHAPLSNIQDLYPNDEHQSVLWKIVSRCNSLYSLGLAGTQRIEPPTSSWSGPGLKNVYMQRVAMHSEQLVKMMAREAEAVDFGDVKLVSGSWEEVFSALLGSERLINLSIKNLTYDEDGPSSSRASPNYNPPHTKGMIWTTDISDKARLRELISAVQARGGSALNPDDTCSTDDGPVEWDDDSDNDMGWVQPMD</sequence>
<dbReference type="EMBL" id="WVTA01000001">
    <property type="protein sequence ID" value="KAK3217197.1"/>
    <property type="molecule type" value="Genomic_DNA"/>
</dbReference>
<proteinExistence type="predicted"/>
<protein>
    <submittedName>
        <fullName evidence="2">Uncharacterized protein</fullName>
    </submittedName>
</protein>
<keyword evidence="3" id="KW-1185">Reference proteome</keyword>
<evidence type="ECO:0000313" key="2">
    <source>
        <dbReference type="EMBL" id="KAK3217197.1"/>
    </source>
</evidence>
<organism evidence="2 3">
    <name type="scientific">Pseudopithomyces chartarum</name>
    <dbReference type="NCBI Taxonomy" id="1892770"/>
    <lineage>
        <taxon>Eukaryota</taxon>
        <taxon>Fungi</taxon>
        <taxon>Dikarya</taxon>
        <taxon>Ascomycota</taxon>
        <taxon>Pezizomycotina</taxon>
        <taxon>Dothideomycetes</taxon>
        <taxon>Pleosporomycetidae</taxon>
        <taxon>Pleosporales</taxon>
        <taxon>Massarineae</taxon>
        <taxon>Didymosphaeriaceae</taxon>
        <taxon>Pseudopithomyces</taxon>
    </lineage>
</organism>